<evidence type="ECO:0000259" key="5">
    <source>
        <dbReference type="Pfam" id="PF00501"/>
    </source>
</evidence>
<keyword evidence="3" id="KW-0547">Nucleotide-binding</keyword>
<dbReference type="GO" id="GO:0005324">
    <property type="term" value="F:long-chain fatty acid transmembrane transporter activity"/>
    <property type="evidence" value="ECO:0007669"/>
    <property type="project" value="TreeGrafter"/>
</dbReference>
<proteinExistence type="inferred from homology"/>
<dbReference type="PANTHER" id="PTHR43107">
    <property type="entry name" value="LONG-CHAIN FATTY ACID TRANSPORT PROTEIN"/>
    <property type="match status" value="1"/>
</dbReference>
<keyword evidence="2" id="KW-0436">Ligase</keyword>
<dbReference type="Proteomes" id="UP001329151">
    <property type="component" value="Chromosome"/>
</dbReference>
<keyword evidence="8" id="KW-1185">Reference proteome</keyword>
<dbReference type="InterPro" id="IPR025110">
    <property type="entry name" value="AMP-bd_C"/>
</dbReference>
<keyword evidence="4" id="KW-0067">ATP-binding</keyword>
<evidence type="ECO:0000256" key="3">
    <source>
        <dbReference type="ARBA" id="ARBA00022741"/>
    </source>
</evidence>
<sequence>MTARDKTVSAFEIAKGALAFLPDMPKVLPSLANLALLRPQSRRSLGLLFQETAQKHAKRVFLRSGDQSWTYAQANAICNQMARGLMSMGISQGDTVGLLSANRPETLLAVIACAKLGAVAALLNINQQGAVQIHSLNLVKPRLLLACDKGLEIIQSLDSGQHDALKDVDVLSLQADSSSLRISDFRSAWCTQPSHNLAHTAQIVASSPCFYIFTSGTTGLPKASVMSHYRWLQAASGMNSAVRLNSKDVFYCCLPLYHNNTLTVSLGIVLAAGACFALDEKFSASKFWQRISHYQATAFCYIGELLRYLLNQPGHMEDQNHEVRLILGNGLRPEIWSDFENRFGIHHIFEFYGASESNLGFMNAFGLRETVGFCPMPFEVVACDPDTEQVIRNPRGFCTSVERGQVGLLISEVTDLRPFDGYTDPKANEGKLLRNVFEKGDCWFNSGDLVRRQGWQHIQFVDRLGDTFRWKGENVATSEVEGVLAKLPFLEHAVVYGVKLEGFDGRAGMAAVSVKPGFTLDLAEMARHLVSNLPTYAVPQFVRQLKGVETTGTFKYQKVQLKKEGIDQALFDETVYRFNAVTQTYDQLA</sequence>
<dbReference type="InterPro" id="IPR000873">
    <property type="entry name" value="AMP-dep_synth/lig_dom"/>
</dbReference>
<dbReference type="AlphaFoldDB" id="A0AA86J0I4"/>
<dbReference type="InterPro" id="IPR020845">
    <property type="entry name" value="AMP-binding_CS"/>
</dbReference>
<dbReference type="FunFam" id="3.30.300.30:FF:000002">
    <property type="entry name" value="Long-chain fatty acid transport protein 1"/>
    <property type="match status" value="1"/>
</dbReference>
<dbReference type="GO" id="GO:0044539">
    <property type="term" value="P:long-chain fatty acid import into cell"/>
    <property type="evidence" value="ECO:0007669"/>
    <property type="project" value="TreeGrafter"/>
</dbReference>
<dbReference type="Pfam" id="PF00501">
    <property type="entry name" value="AMP-binding"/>
    <property type="match status" value="1"/>
</dbReference>
<dbReference type="Gene3D" id="3.40.50.12780">
    <property type="entry name" value="N-terminal domain of ligase-like"/>
    <property type="match status" value="1"/>
</dbReference>
<dbReference type="InterPro" id="IPR045851">
    <property type="entry name" value="AMP-bd_C_sf"/>
</dbReference>
<protein>
    <submittedName>
        <fullName evidence="7">Long-chain-acyl-CoA synthetase FadD6</fullName>
    </submittedName>
</protein>
<feature type="domain" description="AMP-binding enzyme C-terminal" evidence="6">
    <location>
        <begin position="479"/>
        <end position="555"/>
    </location>
</feature>
<dbReference type="GO" id="GO:0004467">
    <property type="term" value="F:long-chain fatty acid-CoA ligase activity"/>
    <property type="evidence" value="ECO:0007669"/>
    <property type="project" value="TreeGrafter"/>
</dbReference>
<dbReference type="InterPro" id="IPR042099">
    <property type="entry name" value="ANL_N_sf"/>
</dbReference>
<dbReference type="NCBIfam" id="NF006134">
    <property type="entry name" value="PRK08279.1"/>
    <property type="match status" value="1"/>
</dbReference>
<dbReference type="PANTHER" id="PTHR43107:SF15">
    <property type="entry name" value="FATTY ACID TRANSPORT PROTEIN 3, ISOFORM A"/>
    <property type="match status" value="1"/>
</dbReference>
<evidence type="ECO:0000256" key="2">
    <source>
        <dbReference type="ARBA" id="ARBA00022598"/>
    </source>
</evidence>
<dbReference type="GO" id="GO:0005886">
    <property type="term" value="C:plasma membrane"/>
    <property type="evidence" value="ECO:0007669"/>
    <property type="project" value="TreeGrafter"/>
</dbReference>
<dbReference type="EMBL" id="AP028947">
    <property type="protein sequence ID" value="BET25793.1"/>
    <property type="molecule type" value="Genomic_DNA"/>
</dbReference>
<dbReference type="Pfam" id="PF13193">
    <property type="entry name" value="AMP-binding_C"/>
    <property type="match status" value="1"/>
</dbReference>
<dbReference type="GO" id="GO:0005524">
    <property type="term" value="F:ATP binding"/>
    <property type="evidence" value="ECO:0007669"/>
    <property type="project" value="UniProtKB-KW"/>
</dbReference>
<evidence type="ECO:0000313" key="8">
    <source>
        <dbReference type="Proteomes" id="UP001329151"/>
    </source>
</evidence>
<organism evidence="7 8">
    <name type="scientific">Limnobacter thiooxidans</name>
    <dbReference type="NCBI Taxonomy" id="131080"/>
    <lineage>
        <taxon>Bacteria</taxon>
        <taxon>Pseudomonadati</taxon>
        <taxon>Pseudomonadota</taxon>
        <taxon>Betaproteobacteria</taxon>
        <taxon>Burkholderiales</taxon>
        <taxon>Burkholderiaceae</taxon>
        <taxon>Limnobacter</taxon>
    </lineage>
</organism>
<reference evidence="7 8" key="1">
    <citation type="submission" date="2023-10" db="EMBL/GenBank/DDBJ databases">
        <title>Complete Genome Sequence of Limnobacter thiooxidans CS-K2T, Isolated from freshwater lake sediments in Bavaria, Germany.</title>
        <authorList>
            <person name="Naruki M."/>
            <person name="Watanabe A."/>
            <person name="Warashina T."/>
            <person name="Morita T."/>
            <person name="Arakawa K."/>
        </authorList>
    </citation>
    <scope>NUCLEOTIDE SEQUENCE [LARGE SCALE GENOMIC DNA]</scope>
    <source>
        <strain evidence="7 8">CS-K2</strain>
    </source>
</reference>
<evidence type="ECO:0000313" key="7">
    <source>
        <dbReference type="EMBL" id="BET25793.1"/>
    </source>
</evidence>
<dbReference type="RefSeq" id="WP_130556682.1">
    <property type="nucleotide sequence ID" value="NZ_AP028947.1"/>
</dbReference>
<evidence type="ECO:0000259" key="6">
    <source>
        <dbReference type="Pfam" id="PF13193"/>
    </source>
</evidence>
<name>A0AA86J0I4_9BURK</name>
<evidence type="ECO:0000256" key="4">
    <source>
        <dbReference type="ARBA" id="ARBA00022840"/>
    </source>
</evidence>
<evidence type="ECO:0000256" key="1">
    <source>
        <dbReference type="ARBA" id="ARBA00006432"/>
    </source>
</evidence>
<dbReference type="PROSITE" id="PS00455">
    <property type="entry name" value="AMP_BINDING"/>
    <property type="match status" value="1"/>
</dbReference>
<feature type="domain" description="AMP-dependent synthetase/ligase" evidence="5">
    <location>
        <begin position="49"/>
        <end position="389"/>
    </location>
</feature>
<gene>
    <name evidence="7" type="primary">fadD6</name>
    <name evidence="7" type="ORF">RGQ30_12940</name>
</gene>
<dbReference type="KEGG" id="lto:RGQ30_12940"/>
<accession>A0AA86J0I4</accession>
<comment type="similarity">
    <text evidence="1">Belongs to the ATP-dependent AMP-binding enzyme family.</text>
</comment>
<dbReference type="Gene3D" id="3.30.300.30">
    <property type="match status" value="1"/>
</dbReference>
<dbReference type="SUPFAM" id="SSF56801">
    <property type="entry name" value="Acetyl-CoA synthetase-like"/>
    <property type="match status" value="1"/>
</dbReference>